<keyword evidence="3 6" id="KW-1133">Transmembrane helix</keyword>
<dbReference type="PROSITE" id="PS01130">
    <property type="entry name" value="SLC26A"/>
    <property type="match status" value="1"/>
</dbReference>
<dbReference type="OrthoDB" id="288203at2759"/>
<dbReference type="NCBIfam" id="TIGR00815">
    <property type="entry name" value="sulP"/>
    <property type="match status" value="1"/>
</dbReference>
<dbReference type="InterPro" id="IPR018045">
    <property type="entry name" value="S04_transporter_CS"/>
</dbReference>
<reference evidence="8" key="1">
    <citation type="submission" date="2022-07" db="EMBL/GenBank/DDBJ databases">
        <title>Phylogenomic reconstructions and comparative analyses of Kickxellomycotina fungi.</title>
        <authorList>
            <person name="Reynolds N.K."/>
            <person name="Stajich J.E."/>
            <person name="Barry K."/>
            <person name="Grigoriev I.V."/>
            <person name="Crous P."/>
            <person name="Smith M.E."/>
        </authorList>
    </citation>
    <scope>NUCLEOTIDE SEQUENCE</scope>
    <source>
        <strain evidence="8">NBRC 100468</strain>
    </source>
</reference>
<feature type="region of interest" description="Disordered" evidence="5">
    <location>
        <begin position="1"/>
        <end position="34"/>
    </location>
</feature>
<feature type="transmembrane region" description="Helical" evidence="6">
    <location>
        <begin position="438"/>
        <end position="458"/>
    </location>
</feature>
<dbReference type="CDD" id="cd07042">
    <property type="entry name" value="STAS_SulP_like_sulfate_transporter"/>
    <property type="match status" value="1"/>
</dbReference>
<dbReference type="SUPFAM" id="SSF52091">
    <property type="entry name" value="SpoIIaa-like"/>
    <property type="match status" value="1"/>
</dbReference>
<feature type="compositionally biased region" description="Polar residues" evidence="5">
    <location>
        <begin position="12"/>
        <end position="27"/>
    </location>
</feature>
<evidence type="ECO:0000313" key="8">
    <source>
        <dbReference type="EMBL" id="KAJ1919887.1"/>
    </source>
</evidence>
<dbReference type="InterPro" id="IPR011547">
    <property type="entry name" value="SLC26A/SulP_dom"/>
</dbReference>
<dbReference type="Pfam" id="PF00916">
    <property type="entry name" value="Sulfate_transp"/>
    <property type="match status" value="1"/>
</dbReference>
<keyword evidence="4 6" id="KW-0472">Membrane</keyword>
<evidence type="ECO:0000256" key="4">
    <source>
        <dbReference type="ARBA" id="ARBA00023136"/>
    </source>
</evidence>
<feature type="transmembrane region" description="Helical" evidence="6">
    <location>
        <begin position="381"/>
        <end position="400"/>
    </location>
</feature>
<dbReference type="EMBL" id="JANBPU010000020">
    <property type="protein sequence ID" value="KAJ1919887.1"/>
    <property type="molecule type" value="Genomic_DNA"/>
</dbReference>
<feature type="transmembrane region" description="Helical" evidence="6">
    <location>
        <begin position="204"/>
        <end position="224"/>
    </location>
</feature>
<evidence type="ECO:0000256" key="1">
    <source>
        <dbReference type="ARBA" id="ARBA00004141"/>
    </source>
</evidence>
<dbReference type="PANTHER" id="PTHR11814">
    <property type="entry name" value="SULFATE TRANSPORTER"/>
    <property type="match status" value="1"/>
</dbReference>
<keyword evidence="9" id="KW-1185">Reference proteome</keyword>
<evidence type="ECO:0000256" key="6">
    <source>
        <dbReference type="SAM" id="Phobius"/>
    </source>
</evidence>
<dbReference type="AlphaFoldDB" id="A0A9W8DV17"/>
<dbReference type="PROSITE" id="PS50801">
    <property type="entry name" value="STAS"/>
    <property type="match status" value="1"/>
</dbReference>
<feature type="transmembrane region" description="Helical" evidence="6">
    <location>
        <begin position="171"/>
        <end position="192"/>
    </location>
</feature>
<dbReference type="GO" id="GO:0016020">
    <property type="term" value="C:membrane"/>
    <property type="evidence" value="ECO:0007669"/>
    <property type="project" value="UniProtKB-SubCell"/>
</dbReference>
<evidence type="ECO:0000256" key="3">
    <source>
        <dbReference type="ARBA" id="ARBA00022989"/>
    </source>
</evidence>
<dbReference type="Gene3D" id="3.30.750.24">
    <property type="entry name" value="STAS domain"/>
    <property type="match status" value="1"/>
</dbReference>
<comment type="subcellular location">
    <subcellularLocation>
        <location evidence="1">Membrane</location>
        <topology evidence="1">Multi-pass membrane protein</topology>
    </subcellularLocation>
</comment>
<evidence type="ECO:0000259" key="7">
    <source>
        <dbReference type="PROSITE" id="PS50801"/>
    </source>
</evidence>
<dbReference type="Proteomes" id="UP001150538">
    <property type="component" value="Unassembled WGS sequence"/>
</dbReference>
<dbReference type="Pfam" id="PF01740">
    <property type="entry name" value="STAS"/>
    <property type="match status" value="1"/>
</dbReference>
<comment type="caution">
    <text evidence="8">The sequence shown here is derived from an EMBL/GenBank/DDBJ whole genome shotgun (WGS) entry which is preliminary data.</text>
</comment>
<feature type="transmembrane region" description="Helical" evidence="6">
    <location>
        <begin position="84"/>
        <end position="106"/>
    </location>
</feature>
<evidence type="ECO:0000256" key="5">
    <source>
        <dbReference type="SAM" id="MobiDB-lite"/>
    </source>
</evidence>
<gene>
    <name evidence="8" type="ORF">H4219_001667</name>
</gene>
<name>A0A9W8DV17_9FUNG</name>
<proteinExistence type="predicted"/>
<keyword evidence="2 6" id="KW-0812">Transmembrane</keyword>
<feature type="compositionally biased region" description="Basic and acidic residues" evidence="5">
    <location>
        <begin position="1"/>
        <end position="11"/>
    </location>
</feature>
<feature type="transmembrane region" description="Helical" evidence="6">
    <location>
        <begin position="287"/>
        <end position="309"/>
    </location>
</feature>
<feature type="domain" description="STAS" evidence="7">
    <location>
        <begin position="558"/>
        <end position="690"/>
    </location>
</feature>
<feature type="transmembrane region" description="Helical" evidence="6">
    <location>
        <begin position="412"/>
        <end position="432"/>
    </location>
</feature>
<feature type="transmembrane region" description="Helical" evidence="6">
    <location>
        <begin position="493"/>
        <end position="510"/>
    </location>
</feature>
<protein>
    <recommendedName>
        <fullName evidence="7">STAS domain-containing protein</fullName>
    </recommendedName>
</protein>
<sequence length="813" mass="89612">MGFKSSSRDSNPEQNSYNPDLSRTPTNAAEDKLAGSGTNSIEYIEPIPSVRTWVKDTVVPTKSGIKDYIISLFPIATWIYRYNLTWFIGDLVAGLTVGVVVIPQGMAYAKLAMLPPEFGLYSSFVGVVIYFMFATSKDITIGPVAVMSTLVGNILTETLPHLPQYKDTPWVIAGCLSIICGCIVTAIGLLRLGFIVDFIPLPAIAAFMTGSALNIAMGQIPALMGNNSNKNYNTRAPTYLVFGNFFKYIKDCNLNAAIGLTALFLLYLIRFICNYGSKRWPQYKRHFFFASTLRTVFVILLYTLISWLINRGDPEHPKISILKTIPRGFKHMGVPVVNSTIISEFAGKLPPAVIVLLIEHISISKSFGRVNNYTINPNQELIAIGVTNLLGPFFGAYPATGSFSRTAIKSKAGVRTPLAGLITGIMVVIAIYALPPVFYYISNALLAAVIIHAVGDLITAPKTIMSFWKISPFEFIIFWAGVLVSIFSSIDNGIYTTVIASAVLTLFRIAKAKGRFIGRILVYEQVDNKHGPKSPTLTGKHRNVYVPLDHSDGTNPAVRPQATTSQGIFIYRISEAFLYPNATHFTDHMVAEITKQSRPGNINPYGSLGNRPWNDPGPRHKTSSHINTNLPELRAIILDFSGVPHIDVTSTQNLVDVRKQLDRHADCSVAWHFAGIQNTWIKRSLISAGFGGSDDTKTVFSVASVGVKQDYDVDQIHTHADGLTRPLYKSEHENSDIANLELNKSTVQEARIKDYSESPSLNESNDNRDLEQTYVHVPILGVNRANFHIDLDEAIRAAESELRPGSVFKQALE</sequence>
<dbReference type="GO" id="GO:0008271">
    <property type="term" value="F:secondary active sulfate transmembrane transporter activity"/>
    <property type="evidence" value="ECO:0007669"/>
    <property type="project" value="InterPro"/>
</dbReference>
<feature type="transmembrane region" description="Helical" evidence="6">
    <location>
        <begin position="470"/>
        <end position="487"/>
    </location>
</feature>
<feature type="transmembrane region" description="Helical" evidence="6">
    <location>
        <begin position="118"/>
        <end position="134"/>
    </location>
</feature>
<feature type="transmembrane region" description="Helical" evidence="6">
    <location>
        <begin position="141"/>
        <end position="159"/>
    </location>
</feature>
<dbReference type="InterPro" id="IPR001902">
    <property type="entry name" value="SLC26A/SulP_fam"/>
</dbReference>
<accession>A0A9W8DV17</accession>
<dbReference type="InterPro" id="IPR036513">
    <property type="entry name" value="STAS_dom_sf"/>
</dbReference>
<organism evidence="8 9">
    <name type="scientific">Mycoemilia scoparia</name>
    <dbReference type="NCBI Taxonomy" id="417184"/>
    <lineage>
        <taxon>Eukaryota</taxon>
        <taxon>Fungi</taxon>
        <taxon>Fungi incertae sedis</taxon>
        <taxon>Zoopagomycota</taxon>
        <taxon>Kickxellomycotina</taxon>
        <taxon>Kickxellomycetes</taxon>
        <taxon>Kickxellales</taxon>
        <taxon>Kickxellaceae</taxon>
        <taxon>Mycoemilia</taxon>
    </lineage>
</organism>
<feature type="transmembrane region" description="Helical" evidence="6">
    <location>
        <begin position="254"/>
        <end position="275"/>
    </location>
</feature>
<dbReference type="InterPro" id="IPR002645">
    <property type="entry name" value="STAS_dom"/>
</dbReference>
<evidence type="ECO:0000256" key="2">
    <source>
        <dbReference type="ARBA" id="ARBA00022692"/>
    </source>
</evidence>
<evidence type="ECO:0000313" key="9">
    <source>
        <dbReference type="Proteomes" id="UP001150538"/>
    </source>
</evidence>